<gene>
    <name evidence="1" type="ORF">Mterra_03068</name>
</gene>
<reference evidence="1 2" key="1">
    <citation type="submission" date="2018-08" db="EMBL/GenBank/DDBJ databases">
        <title>Meiothermus terrae DSM 26712 genome sequencing project.</title>
        <authorList>
            <person name="Da Costa M.S."/>
            <person name="Albuquerque L."/>
            <person name="Raposo P."/>
            <person name="Froufe H.J.C."/>
            <person name="Barroso C.S."/>
            <person name="Egas C."/>
        </authorList>
    </citation>
    <scope>NUCLEOTIDE SEQUENCE [LARGE SCALE GENOMIC DNA]</scope>
    <source>
        <strain evidence="1 2">DSM 26712</strain>
    </source>
</reference>
<evidence type="ECO:0000313" key="1">
    <source>
        <dbReference type="EMBL" id="RIH81592.1"/>
    </source>
</evidence>
<evidence type="ECO:0000313" key="2">
    <source>
        <dbReference type="Proteomes" id="UP000265715"/>
    </source>
</evidence>
<accession>A0A399EH50</accession>
<protein>
    <submittedName>
        <fullName evidence="1">Uncharacterized protein</fullName>
    </submittedName>
</protein>
<sequence>MIRLVIALSEQYVLEYLPPGSRNARLDEKKLVQYVREQMEERLSQHFLTPVQVRVIPADATLVRPTGETHPKIREVTEHLLKGVLETAELDQFVLKPV</sequence>
<dbReference type="Proteomes" id="UP000265715">
    <property type="component" value="Unassembled WGS sequence"/>
</dbReference>
<name>A0A399EH50_9DEIN</name>
<keyword evidence="2" id="KW-1185">Reference proteome</keyword>
<dbReference type="RefSeq" id="WP_119316025.1">
    <property type="nucleotide sequence ID" value="NZ_QXDL01000162.1"/>
</dbReference>
<organism evidence="1 2">
    <name type="scientific">Calidithermus terrae</name>
    <dbReference type="NCBI Taxonomy" id="1408545"/>
    <lineage>
        <taxon>Bacteria</taxon>
        <taxon>Thermotogati</taxon>
        <taxon>Deinococcota</taxon>
        <taxon>Deinococci</taxon>
        <taxon>Thermales</taxon>
        <taxon>Thermaceae</taxon>
        <taxon>Calidithermus</taxon>
    </lineage>
</organism>
<proteinExistence type="predicted"/>
<dbReference type="AlphaFoldDB" id="A0A399EH50"/>
<comment type="caution">
    <text evidence="1">The sequence shown here is derived from an EMBL/GenBank/DDBJ whole genome shotgun (WGS) entry which is preliminary data.</text>
</comment>
<dbReference type="EMBL" id="QXDL01000162">
    <property type="protein sequence ID" value="RIH81592.1"/>
    <property type="molecule type" value="Genomic_DNA"/>
</dbReference>